<evidence type="ECO:0000256" key="1">
    <source>
        <dbReference type="SAM" id="MobiDB-lite"/>
    </source>
</evidence>
<proteinExistence type="predicted"/>
<evidence type="ECO:0000313" key="3">
    <source>
        <dbReference type="Proteomes" id="UP000756132"/>
    </source>
</evidence>
<dbReference type="EMBL" id="CP090163">
    <property type="protein sequence ID" value="UJO12663.1"/>
    <property type="molecule type" value="Genomic_DNA"/>
</dbReference>
<name>A0A9Q8L879_PASFU</name>
<sequence>MPEELRDIQAKATQPTPETPQVDRSDEPDSPQKSLVLGKSSSEIADPLSEFNVGDEVRCTRADGSTSNYIVAASRLSEKKMWEYQLRASGSTTKYNSGQWIAESQLAWP</sequence>
<gene>
    <name evidence="2" type="ORF">CLAFUR5_01017</name>
</gene>
<feature type="region of interest" description="Disordered" evidence="1">
    <location>
        <begin position="1"/>
        <end position="42"/>
    </location>
</feature>
<reference evidence="2" key="1">
    <citation type="submission" date="2021-12" db="EMBL/GenBank/DDBJ databases">
        <authorList>
            <person name="Zaccaron A."/>
            <person name="Stergiopoulos I."/>
        </authorList>
    </citation>
    <scope>NUCLEOTIDE SEQUENCE</scope>
    <source>
        <strain evidence="2">Race5_Kim</strain>
    </source>
</reference>
<dbReference type="RefSeq" id="XP_047757029.1">
    <property type="nucleotide sequence ID" value="XM_047900165.1"/>
</dbReference>
<keyword evidence="3" id="KW-1185">Reference proteome</keyword>
<evidence type="ECO:0000313" key="2">
    <source>
        <dbReference type="EMBL" id="UJO12663.1"/>
    </source>
</evidence>
<organism evidence="2 3">
    <name type="scientific">Passalora fulva</name>
    <name type="common">Tomato leaf mold</name>
    <name type="synonym">Cladosporium fulvum</name>
    <dbReference type="NCBI Taxonomy" id="5499"/>
    <lineage>
        <taxon>Eukaryota</taxon>
        <taxon>Fungi</taxon>
        <taxon>Dikarya</taxon>
        <taxon>Ascomycota</taxon>
        <taxon>Pezizomycotina</taxon>
        <taxon>Dothideomycetes</taxon>
        <taxon>Dothideomycetidae</taxon>
        <taxon>Mycosphaerellales</taxon>
        <taxon>Mycosphaerellaceae</taxon>
        <taxon>Fulvia</taxon>
    </lineage>
</organism>
<dbReference type="AlphaFoldDB" id="A0A9Q8L879"/>
<accession>A0A9Q8L879</accession>
<dbReference type="GeneID" id="71980895"/>
<protein>
    <submittedName>
        <fullName evidence="2">Uncharacterized protein</fullName>
    </submittedName>
</protein>
<dbReference type="KEGG" id="ffu:CLAFUR5_01017"/>
<dbReference type="Proteomes" id="UP000756132">
    <property type="component" value="Chromosome 1"/>
</dbReference>
<reference evidence="2" key="2">
    <citation type="journal article" date="2022" name="Microb. Genom.">
        <title>A chromosome-scale genome assembly of the tomato pathogen Cladosporium fulvum reveals a compartmentalized genome architecture and the presence of a dispensable chromosome.</title>
        <authorList>
            <person name="Zaccaron A.Z."/>
            <person name="Chen L.H."/>
            <person name="Samaras A."/>
            <person name="Stergiopoulos I."/>
        </authorList>
    </citation>
    <scope>NUCLEOTIDE SEQUENCE</scope>
    <source>
        <strain evidence="2">Race5_Kim</strain>
    </source>
</reference>